<gene>
    <name evidence="2" type="ORF">D3272_25765</name>
</gene>
<feature type="compositionally biased region" description="Basic and acidic residues" evidence="1">
    <location>
        <begin position="24"/>
        <end position="34"/>
    </location>
</feature>
<protein>
    <submittedName>
        <fullName evidence="2">Uncharacterized protein</fullName>
    </submittedName>
</protein>
<organism evidence="2 3">
    <name type="scientific">Lichenibacterium ramalinae</name>
    <dbReference type="NCBI Taxonomy" id="2316527"/>
    <lineage>
        <taxon>Bacteria</taxon>
        <taxon>Pseudomonadati</taxon>
        <taxon>Pseudomonadota</taxon>
        <taxon>Alphaproteobacteria</taxon>
        <taxon>Hyphomicrobiales</taxon>
        <taxon>Lichenihabitantaceae</taxon>
        <taxon>Lichenibacterium</taxon>
    </lineage>
</organism>
<feature type="compositionally biased region" description="Polar residues" evidence="1">
    <location>
        <begin position="35"/>
        <end position="67"/>
    </location>
</feature>
<evidence type="ECO:0000313" key="3">
    <source>
        <dbReference type="Proteomes" id="UP000289411"/>
    </source>
</evidence>
<sequence length="67" mass="7078">MAQIQDTSGRQHDVRRGPVPHSEAVQEAKRREKMQTVSSSHRTSGAIQQAASAGPATATQDPTPGNA</sequence>
<dbReference type="OrthoDB" id="9951399at2"/>
<proteinExistence type="predicted"/>
<evidence type="ECO:0000256" key="1">
    <source>
        <dbReference type="SAM" id="MobiDB-lite"/>
    </source>
</evidence>
<comment type="caution">
    <text evidence="2">The sequence shown here is derived from an EMBL/GenBank/DDBJ whole genome shotgun (WGS) entry which is preliminary data.</text>
</comment>
<evidence type="ECO:0000313" key="2">
    <source>
        <dbReference type="EMBL" id="RYB01500.1"/>
    </source>
</evidence>
<reference evidence="2 3" key="1">
    <citation type="submission" date="2018-09" db="EMBL/GenBank/DDBJ databases">
        <authorList>
            <person name="Grouzdev D.S."/>
            <person name="Krutkina M.S."/>
        </authorList>
    </citation>
    <scope>NUCLEOTIDE SEQUENCE [LARGE SCALE GENOMIC DNA]</scope>
    <source>
        <strain evidence="2 3">RmlP001</strain>
    </source>
</reference>
<feature type="region of interest" description="Disordered" evidence="1">
    <location>
        <begin position="1"/>
        <end position="67"/>
    </location>
</feature>
<accession>A0A4Q2R7U6</accession>
<dbReference type="Proteomes" id="UP000289411">
    <property type="component" value="Unassembled WGS sequence"/>
</dbReference>
<dbReference type="EMBL" id="QYBC01000037">
    <property type="protein sequence ID" value="RYB01500.1"/>
    <property type="molecule type" value="Genomic_DNA"/>
</dbReference>
<dbReference type="RefSeq" id="WP_129222112.1">
    <property type="nucleotide sequence ID" value="NZ_QYBC01000037.1"/>
</dbReference>
<name>A0A4Q2R7U6_9HYPH</name>
<dbReference type="AlphaFoldDB" id="A0A4Q2R7U6"/>
<reference evidence="2 3" key="2">
    <citation type="submission" date="2019-02" db="EMBL/GenBank/DDBJ databases">
        <title>'Lichenibacterium ramalinii' gen. nov. sp. nov., 'Lichenibacterium minor' gen. nov. sp. nov.</title>
        <authorList>
            <person name="Pankratov T."/>
        </authorList>
    </citation>
    <scope>NUCLEOTIDE SEQUENCE [LARGE SCALE GENOMIC DNA]</scope>
    <source>
        <strain evidence="2 3">RmlP001</strain>
    </source>
</reference>
<keyword evidence="3" id="KW-1185">Reference proteome</keyword>